<dbReference type="SUPFAM" id="SSF48208">
    <property type="entry name" value="Six-hairpin glycosidases"/>
    <property type="match status" value="1"/>
</dbReference>
<proteinExistence type="inferred from homology"/>
<sequence length="400" mass="43806">MLVVLGLLPLALASLLPIPQELVSREISTKLLATGQNVSGIPMVYPQQTTRDTGVWIPVGVDSWTSGFLPSTFYALYERAALCPSMTSESQRWLDLGRRWATGELPLTIRNGQGHDVGFLSYPFVDELSVNAQNETAITVVNTFATMLAARFNPIVGCTRSWDSSDPTDFQVIIDNMMNLEVLFVSADLTGNNTLREIAISHANKTMVNHVREDGSSFHVVDYNSTTGLVIDRRTAQGYADSSTWSRGQAWGVYGFANMFKRTSQQNYLETARHMAAYFIDNIPANGIVPWDFNAPLDPPRPADTSAAMIATNGLLLLAQQEHSLRPANKSGATYYTNAALKILTDTTVAFWKPTWQSLLANGTVNNHGTAGNNLTGIVYGDYYFIKAGNTLIQSGITTC</sequence>
<organism evidence="3 4">
    <name type="scientific">Bondarzewia mesenterica</name>
    <dbReference type="NCBI Taxonomy" id="1095465"/>
    <lineage>
        <taxon>Eukaryota</taxon>
        <taxon>Fungi</taxon>
        <taxon>Dikarya</taxon>
        <taxon>Basidiomycota</taxon>
        <taxon>Agaricomycotina</taxon>
        <taxon>Agaricomycetes</taxon>
        <taxon>Russulales</taxon>
        <taxon>Bondarzewiaceae</taxon>
        <taxon>Bondarzewia</taxon>
    </lineage>
</organism>
<gene>
    <name evidence="3" type="ORF">EW146_g411</name>
</gene>
<evidence type="ECO:0000256" key="2">
    <source>
        <dbReference type="ARBA" id="ARBA00038358"/>
    </source>
</evidence>
<dbReference type="InterPro" id="IPR012341">
    <property type="entry name" value="6hp_glycosidase-like_sf"/>
</dbReference>
<dbReference type="GO" id="GO:0000272">
    <property type="term" value="P:polysaccharide catabolic process"/>
    <property type="evidence" value="ECO:0007669"/>
    <property type="project" value="TreeGrafter"/>
</dbReference>
<dbReference type="InterPro" id="IPR052369">
    <property type="entry name" value="UG_Glycosaminoglycan_Hydrolase"/>
</dbReference>
<dbReference type="Proteomes" id="UP000310158">
    <property type="component" value="Unassembled WGS sequence"/>
</dbReference>
<dbReference type="GO" id="GO:0052757">
    <property type="term" value="F:chondroitin hydrolase activity"/>
    <property type="evidence" value="ECO:0007669"/>
    <property type="project" value="TreeGrafter"/>
</dbReference>
<dbReference type="PANTHER" id="PTHR36845:SF1">
    <property type="entry name" value="HYDROLASE, PUTATIVE (AFU_ORTHOLOGUE AFUA_7G05090)-RELATED"/>
    <property type="match status" value="1"/>
</dbReference>
<comment type="similarity">
    <text evidence="2">Belongs to the glycosyl hydrolase 88 family.</text>
</comment>
<evidence type="ECO:0000313" key="4">
    <source>
        <dbReference type="Proteomes" id="UP000310158"/>
    </source>
</evidence>
<dbReference type="InterPro" id="IPR008928">
    <property type="entry name" value="6-hairpin_glycosidase_sf"/>
</dbReference>
<dbReference type="AlphaFoldDB" id="A0A4S4M7D5"/>
<reference evidence="3 4" key="1">
    <citation type="submission" date="2019-02" db="EMBL/GenBank/DDBJ databases">
        <title>Genome sequencing of the rare red list fungi Bondarzewia mesenterica.</title>
        <authorList>
            <person name="Buettner E."/>
            <person name="Kellner H."/>
        </authorList>
    </citation>
    <scope>NUCLEOTIDE SEQUENCE [LARGE SCALE GENOMIC DNA]</scope>
    <source>
        <strain evidence="3 4">DSM 108281</strain>
    </source>
</reference>
<dbReference type="EMBL" id="SGPL01000008">
    <property type="protein sequence ID" value="THH21079.1"/>
    <property type="molecule type" value="Genomic_DNA"/>
</dbReference>
<accession>A0A4S4M7D5</accession>
<evidence type="ECO:0000313" key="3">
    <source>
        <dbReference type="EMBL" id="THH21079.1"/>
    </source>
</evidence>
<protein>
    <recommendedName>
        <fullName evidence="5">Glycoside hydrolase family 88 protein</fullName>
    </recommendedName>
</protein>
<dbReference type="OrthoDB" id="2317065at2759"/>
<evidence type="ECO:0000256" key="1">
    <source>
        <dbReference type="ARBA" id="ARBA00022801"/>
    </source>
</evidence>
<keyword evidence="1" id="KW-0378">Hydrolase</keyword>
<keyword evidence="4" id="KW-1185">Reference proteome</keyword>
<comment type="caution">
    <text evidence="3">The sequence shown here is derived from an EMBL/GenBank/DDBJ whole genome shotgun (WGS) entry which is preliminary data.</text>
</comment>
<evidence type="ECO:0008006" key="5">
    <source>
        <dbReference type="Google" id="ProtNLM"/>
    </source>
</evidence>
<dbReference type="PANTHER" id="PTHR36845">
    <property type="entry name" value="HYDROLASE, PUTATIVE (AFU_ORTHOLOGUE AFUA_7G05090)-RELATED"/>
    <property type="match status" value="1"/>
</dbReference>
<dbReference type="Gene3D" id="1.50.10.10">
    <property type="match status" value="1"/>
</dbReference>
<name>A0A4S4M7D5_9AGAM</name>